<keyword evidence="4" id="KW-1133">Transmembrane helix</keyword>
<keyword evidence="1" id="KW-0805">Transcription regulation</keyword>
<reference evidence="6 7" key="1">
    <citation type="journal article" date="2018" name="Elife">
        <title>Discovery and characterization of a prevalent human gut bacterial enzyme sufficient for the inactivation of a family of plant toxins.</title>
        <authorList>
            <person name="Koppel N."/>
            <person name="Bisanz J.E."/>
            <person name="Pandelia M.E."/>
            <person name="Turnbaugh P.J."/>
            <person name="Balskus E.P."/>
        </authorList>
    </citation>
    <scope>NUCLEOTIDE SEQUENCE [LARGE SCALE GENOMIC DNA]</scope>
    <source>
        <strain evidence="6 7">OB21 GAM 11</strain>
    </source>
</reference>
<dbReference type="InterPro" id="IPR016032">
    <property type="entry name" value="Sig_transdc_resp-reg_C-effctor"/>
</dbReference>
<feature type="transmembrane region" description="Helical" evidence="4">
    <location>
        <begin position="107"/>
        <end position="127"/>
    </location>
</feature>
<feature type="transmembrane region" description="Helical" evidence="4">
    <location>
        <begin position="48"/>
        <end position="67"/>
    </location>
</feature>
<dbReference type="GO" id="GO:0006355">
    <property type="term" value="P:regulation of DNA-templated transcription"/>
    <property type="evidence" value="ECO:0007669"/>
    <property type="project" value="InterPro"/>
</dbReference>
<evidence type="ECO:0000256" key="1">
    <source>
        <dbReference type="ARBA" id="ARBA00023015"/>
    </source>
</evidence>
<dbReference type="EMBL" id="PPUT01000006">
    <property type="protein sequence ID" value="RDC45939.1"/>
    <property type="molecule type" value="Genomic_DNA"/>
</dbReference>
<feature type="transmembrane region" description="Helical" evidence="4">
    <location>
        <begin position="79"/>
        <end position="101"/>
    </location>
</feature>
<keyword evidence="4" id="KW-0812">Transmembrane</keyword>
<dbReference type="PROSITE" id="PS50043">
    <property type="entry name" value="HTH_LUXR_2"/>
    <property type="match status" value="1"/>
</dbReference>
<feature type="transmembrane region" description="Helical" evidence="4">
    <location>
        <begin position="164"/>
        <end position="185"/>
    </location>
</feature>
<evidence type="ECO:0000313" key="7">
    <source>
        <dbReference type="Proteomes" id="UP000253805"/>
    </source>
</evidence>
<comment type="caution">
    <text evidence="6">The sequence shown here is derived from an EMBL/GenBank/DDBJ whole genome shotgun (WGS) entry which is preliminary data.</text>
</comment>
<keyword evidence="3" id="KW-0804">Transcription</keyword>
<evidence type="ECO:0000259" key="5">
    <source>
        <dbReference type="PROSITE" id="PS50043"/>
    </source>
</evidence>
<dbReference type="AlphaFoldDB" id="A0A369P445"/>
<dbReference type="SUPFAM" id="SSF46894">
    <property type="entry name" value="C-terminal effector domain of the bipartite response regulators"/>
    <property type="match status" value="1"/>
</dbReference>
<feature type="transmembrane region" description="Helical" evidence="4">
    <location>
        <begin position="16"/>
        <end position="36"/>
    </location>
</feature>
<dbReference type="CDD" id="cd06170">
    <property type="entry name" value="LuxR_C_like"/>
    <property type="match status" value="1"/>
</dbReference>
<gene>
    <name evidence="6" type="ORF">C1850_03800</name>
</gene>
<dbReference type="InterPro" id="IPR000792">
    <property type="entry name" value="Tscrpt_reg_LuxR_C"/>
</dbReference>
<dbReference type="PRINTS" id="PR00038">
    <property type="entry name" value="HTHLUXR"/>
</dbReference>
<dbReference type="GO" id="GO:0003677">
    <property type="term" value="F:DNA binding"/>
    <property type="evidence" value="ECO:0007669"/>
    <property type="project" value="UniProtKB-KW"/>
</dbReference>
<dbReference type="Pfam" id="PF00196">
    <property type="entry name" value="GerE"/>
    <property type="match status" value="1"/>
</dbReference>
<keyword evidence="2" id="KW-0238">DNA-binding</keyword>
<evidence type="ECO:0000256" key="3">
    <source>
        <dbReference type="ARBA" id="ARBA00023163"/>
    </source>
</evidence>
<feature type="transmembrane region" description="Helical" evidence="4">
    <location>
        <begin position="241"/>
        <end position="262"/>
    </location>
</feature>
<sequence>MAVRVYKGGEYRRWDLLGLSCFCGWVYASFFTKAISLKGPAGTMVLDGFWLASLFSVTVGLGLGVAMPRITIRLAENQAGRTGAAVFMVIGTLMMSLSTLIDMSPFKALGLVGAVLSGLGAAVLYFAWGRAYALAGGEATEWAIPFSLCLAMAIALVVSGMNAWVSSAVVVLLPAISTGLLALSFRRALKAPRVPQKGRPARQESGSSVALVLRSCLVLSVAWFVFTLFRGMVGESASLEMGPYLMALLFGTLGALVISRLFIDHARSMSMWAAWKLVVPLTCFSLLLYLVLPDFLAPFSYSLAFAGLIYFDICVWVSSVEEAVGDEGSWVRKIGFPRFATQLGGTIGALVAPLAAPAESSILIPALMALLSLTIPLCNAGRVGSFGDACEEEVERQLTHEERCLLVSERYGLSERETEVLELVGKGRDLPYIRDHLFISRNTVNTHIKHIYAKTGVHSKQELLTLLERR</sequence>
<feature type="domain" description="HTH luxR-type" evidence="5">
    <location>
        <begin position="402"/>
        <end position="470"/>
    </location>
</feature>
<evidence type="ECO:0000313" key="6">
    <source>
        <dbReference type="EMBL" id="RDC45939.1"/>
    </source>
</evidence>
<accession>A0A369P445</accession>
<feature type="transmembrane region" description="Helical" evidence="4">
    <location>
        <begin position="274"/>
        <end position="292"/>
    </location>
</feature>
<evidence type="ECO:0000256" key="4">
    <source>
        <dbReference type="SAM" id="Phobius"/>
    </source>
</evidence>
<dbReference type="RefSeq" id="WP_114548638.1">
    <property type="nucleotide sequence ID" value="NZ_PPUT01000006.1"/>
</dbReference>
<protein>
    <recommendedName>
        <fullName evidence="5">HTH luxR-type domain-containing protein</fullName>
    </recommendedName>
</protein>
<dbReference type="PANTHER" id="PTHR44688:SF16">
    <property type="entry name" value="DNA-BINDING TRANSCRIPTIONAL ACTIVATOR DEVR_DOSR"/>
    <property type="match status" value="1"/>
</dbReference>
<keyword evidence="4" id="KW-0472">Membrane</keyword>
<organism evidence="6 7">
    <name type="scientific">Adlercreutzia equolifaciens subsp. celatus</name>
    <dbReference type="NCBI Taxonomy" id="394340"/>
    <lineage>
        <taxon>Bacteria</taxon>
        <taxon>Bacillati</taxon>
        <taxon>Actinomycetota</taxon>
        <taxon>Coriobacteriia</taxon>
        <taxon>Eggerthellales</taxon>
        <taxon>Eggerthellaceae</taxon>
        <taxon>Adlercreutzia</taxon>
    </lineage>
</organism>
<dbReference type="Proteomes" id="UP000253805">
    <property type="component" value="Unassembled WGS sequence"/>
</dbReference>
<evidence type="ECO:0000256" key="2">
    <source>
        <dbReference type="ARBA" id="ARBA00023125"/>
    </source>
</evidence>
<dbReference type="InterPro" id="IPR036388">
    <property type="entry name" value="WH-like_DNA-bd_sf"/>
</dbReference>
<feature type="transmembrane region" description="Helical" evidence="4">
    <location>
        <begin position="206"/>
        <end position="229"/>
    </location>
</feature>
<dbReference type="PANTHER" id="PTHR44688">
    <property type="entry name" value="DNA-BINDING TRANSCRIPTIONAL ACTIVATOR DEVR_DOSR"/>
    <property type="match status" value="1"/>
</dbReference>
<dbReference type="SMART" id="SM00421">
    <property type="entry name" value="HTH_LUXR"/>
    <property type="match status" value="1"/>
</dbReference>
<name>A0A369P445_9ACTN</name>
<dbReference type="Gene3D" id="1.10.10.10">
    <property type="entry name" value="Winged helix-like DNA-binding domain superfamily/Winged helix DNA-binding domain"/>
    <property type="match status" value="1"/>
</dbReference>
<feature type="transmembrane region" description="Helical" evidence="4">
    <location>
        <begin position="139"/>
        <end position="158"/>
    </location>
</feature>
<proteinExistence type="predicted"/>